<dbReference type="PROSITE" id="PS50991">
    <property type="entry name" value="PYR_CT"/>
    <property type="match status" value="1"/>
</dbReference>
<dbReference type="SUPFAM" id="SSF51569">
    <property type="entry name" value="Aldolase"/>
    <property type="match status" value="1"/>
</dbReference>
<dbReference type="GO" id="GO:0004419">
    <property type="term" value="F:hydroxymethylglutaryl-CoA lyase activity"/>
    <property type="evidence" value="ECO:0007669"/>
    <property type="project" value="TreeGrafter"/>
</dbReference>
<keyword evidence="2" id="KW-0479">Metal-binding</keyword>
<comment type="similarity">
    <text evidence="1">Belongs to the HMG-CoA lyase family.</text>
</comment>
<dbReference type="PANTHER" id="PTHR42738:SF7">
    <property type="entry name" value="HYDROXYMETHYLGLUTARYL-COA LYASE"/>
    <property type="match status" value="1"/>
</dbReference>
<feature type="non-terminal residue" evidence="5">
    <location>
        <position position="1"/>
    </location>
</feature>
<feature type="domain" description="Pyruvate carboxyltransferase" evidence="4">
    <location>
        <begin position="1"/>
        <end position="242"/>
    </location>
</feature>
<evidence type="ECO:0000256" key="1">
    <source>
        <dbReference type="ARBA" id="ARBA00009405"/>
    </source>
</evidence>
<protein>
    <recommendedName>
        <fullName evidence="4">Pyruvate carboxyltransferase domain-containing protein</fullName>
    </recommendedName>
</protein>
<dbReference type="EMBL" id="UINC01176620">
    <property type="protein sequence ID" value="SVD83829.1"/>
    <property type="molecule type" value="Genomic_DNA"/>
</dbReference>
<dbReference type="PANTHER" id="PTHR42738">
    <property type="entry name" value="HYDROXYMETHYLGLUTARYL-COA LYASE"/>
    <property type="match status" value="1"/>
</dbReference>
<evidence type="ECO:0000313" key="5">
    <source>
        <dbReference type="EMBL" id="SVD83829.1"/>
    </source>
</evidence>
<keyword evidence="3" id="KW-0456">Lyase</keyword>
<evidence type="ECO:0000256" key="2">
    <source>
        <dbReference type="ARBA" id="ARBA00022723"/>
    </source>
</evidence>
<accession>A0A382YLG6</accession>
<dbReference type="AlphaFoldDB" id="A0A382YLG6"/>
<evidence type="ECO:0000259" key="4">
    <source>
        <dbReference type="PROSITE" id="PS50991"/>
    </source>
</evidence>
<gene>
    <name evidence="5" type="ORF">METZ01_LOCUS436683</name>
</gene>
<feature type="non-terminal residue" evidence="5">
    <location>
        <position position="263"/>
    </location>
</feature>
<dbReference type="Pfam" id="PF00682">
    <property type="entry name" value="HMGL-like"/>
    <property type="match status" value="1"/>
</dbReference>
<dbReference type="CDD" id="cd07938">
    <property type="entry name" value="DRE_TIM_HMGL"/>
    <property type="match status" value="1"/>
</dbReference>
<organism evidence="5">
    <name type="scientific">marine metagenome</name>
    <dbReference type="NCBI Taxonomy" id="408172"/>
    <lineage>
        <taxon>unclassified sequences</taxon>
        <taxon>metagenomes</taxon>
        <taxon>ecological metagenomes</taxon>
    </lineage>
</organism>
<dbReference type="GO" id="GO:0006552">
    <property type="term" value="P:L-leucine catabolic process"/>
    <property type="evidence" value="ECO:0007669"/>
    <property type="project" value="TreeGrafter"/>
</dbReference>
<reference evidence="5" key="1">
    <citation type="submission" date="2018-05" db="EMBL/GenBank/DDBJ databases">
        <authorList>
            <person name="Lanie J.A."/>
            <person name="Ng W.-L."/>
            <person name="Kazmierczak K.M."/>
            <person name="Andrzejewski T.M."/>
            <person name="Davidsen T.M."/>
            <person name="Wayne K.J."/>
            <person name="Tettelin H."/>
            <person name="Glass J.I."/>
            <person name="Rusch D."/>
            <person name="Podicherti R."/>
            <person name="Tsui H.-C.T."/>
            <person name="Winkler M.E."/>
        </authorList>
    </citation>
    <scope>NUCLEOTIDE SEQUENCE</scope>
</reference>
<name>A0A382YLG6_9ZZZZ</name>
<dbReference type="InterPro" id="IPR013785">
    <property type="entry name" value="Aldolase_TIM"/>
</dbReference>
<evidence type="ECO:0000256" key="3">
    <source>
        <dbReference type="ARBA" id="ARBA00023239"/>
    </source>
</evidence>
<dbReference type="InterPro" id="IPR043594">
    <property type="entry name" value="HMGL"/>
</dbReference>
<proteinExistence type="inferred from homology"/>
<sequence>AAAGVGEIEVCSFVPPSVSGQFVDCEEVVADALTHDGLTVSALVPNLRGAERGFPTGLHKLNFVLSISESHNQANVRCSREESLERFRQIAELRNSTAANKKVQLGVGLATALGCTIEGQVDPGEIVRIAEKTLEYGADELSVSDTVGYANPTQVRDVFRLLRRHLGDDVILAGHFHDTRGLGLANVHAALDEGVRSFDASLAGLGGCPFAPGASGNIVMDDLVFMLEAMGLRTGVDLEKLVAVREIVASGLPNEPLLGAIAK</sequence>
<dbReference type="GO" id="GO:0046872">
    <property type="term" value="F:metal ion binding"/>
    <property type="evidence" value="ECO:0007669"/>
    <property type="project" value="UniProtKB-KW"/>
</dbReference>
<dbReference type="GO" id="GO:0046951">
    <property type="term" value="P:ketone body biosynthetic process"/>
    <property type="evidence" value="ECO:0007669"/>
    <property type="project" value="TreeGrafter"/>
</dbReference>
<dbReference type="Gene3D" id="3.20.20.70">
    <property type="entry name" value="Aldolase class I"/>
    <property type="match status" value="1"/>
</dbReference>
<dbReference type="InterPro" id="IPR000891">
    <property type="entry name" value="PYR_CT"/>
</dbReference>